<organism evidence="2 3">
    <name type="scientific">Propioniciclava tarda</name>
    <dbReference type="NCBI Taxonomy" id="433330"/>
    <lineage>
        <taxon>Bacteria</taxon>
        <taxon>Bacillati</taxon>
        <taxon>Actinomycetota</taxon>
        <taxon>Actinomycetes</taxon>
        <taxon>Propionibacteriales</taxon>
        <taxon>Propionibacteriaceae</taxon>
        <taxon>Propioniciclava</taxon>
    </lineage>
</organism>
<comment type="caution">
    <text evidence="2">The sequence shown here is derived from an EMBL/GenBank/DDBJ whole genome shotgun (WGS) entry which is preliminary data.</text>
</comment>
<keyword evidence="1" id="KW-1133">Transmembrane helix</keyword>
<dbReference type="PANTHER" id="PTHR38441:SF1">
    <property type="entry name" value="MEMBRANE PROTEIN"/>
    <property type="match status" value="1"/>
</dbReference>
<name>A0A4Q9KM85_PROTD</name>
<dbReference type="Pfam" id="PF04341">
    <property type="entry name" value="DUF485"/>
    <property type="match status" value="1"/>
</dbReference>
<dbReference type="OrthoDB" id="3543412at2"/>
<evidence type="ECO:0000313" key="2">
    <source>
        <dbReference type="EMBL" id="TBT95642.1"/>
    </source>
</evidence>
<proteinExistence type="predicted"/>
<gene>
    <name evidence="2" type="ORF">ET996_04145</name>
</gene>
<dbReference type="Proteomes" id="UP000291933">
    <property type="component" value="Unassembled WGS sequence"/>
</dbReference>
<protein>
    <submittedName>
        <fullName evidence="2">DUF485 domain-containing protein</fullName>
    </submittedName>
</protein>
<sequence length="156" mass="17370">MQDQRTDEAHASQPYHPGGGYAEDGTEFHLPADHWPLPALVHLDAPHAEPSTSQFVAVHGSPEFAKLRSTFRNFAFPMTIAALVVYFTYVVLSIYAVGFMKQPFFGMKGLTVGFAFGLVQYVVVWLWTWLYVRFANTKLDKASSALRTKLEKGAAA</sequence>
<evidence type="ECO:0000256" key="1">
    <source>
        <dbReference type="SAM" id="Phobius"/>
    </source>
</evidence>
<accession>A0A4Q9KM85</accession>
<keyword evidence="3" id="KW-1185">Reference proteome</keyword>
<keyword evidence="1" id="KW-0812">Transmembrane</keyword>
<dbReference type="RefSeq" id="WP_131171294.1">
    <property type="nucleotide sequence ID" value="NZ_FXTL01000003.1"/>
</dbReference>
<feature type="transmembrane region" description="Helical" evidence="1">
    <location>
        <begin position="74"/>
        <end position="98"/>
    </location>
</feature>
<feature type="transmembrane region" description="Helical" evidence="1">
    <location>
        <begin position="110"/>
        <end position="132"/>
    </location>
</feature>
<dbReference type="InterPro" id="IPR007436">
    <property type="entry name" value="DUF485"/>
</dbReference>
<keyword evidence="1" id="KW-0472">Membrane</keyword>
<reference evidence="2 3" key="1">
    <citation type="submission" date="2019-01" db="EMBL/GenBank/DDBJ databases">
        <title>Lactibacter flavus gen. nov., sp. nov., a novel bacterium of the family Propionibacteriaceae isolated from raw milk and dairy products.</title>
        <authorList>
            <person name="Huptas C."/>
            <person name="Wenning M."/>
            <person name="Breitenwieser F."/>
            <person name="Doll E."/>
            <person name="Von Neubeck M."/>
            <person name="Busse H.-J."/>
            <person name="Scherer S."/>
        </authorList>
    </citation>
    <scope>NUCLEOTIDE SEQUENCE [LARGE SCALE GENOMIC DNA]</scope>
    <source>
        <strain evidence="2 3">DSM 22130</strain>
    </source>
</reference>
<dbReference type="AlphaFoldDB" id="A0A4Q9KM85"/>
<evidence type="ECO:0000313" key="3">
    <source>
        <dbReference type="Proteomes" id="UP000291933"/>
    </source>
</evidence>
<dbReference type="PANTHER" id="PTHR38441">
    <property type="entry name" value="INTEGRAL MEMBRANE PROTEIN-RELATED"/>
    <property type="match status" value="1"/>
</dbReference>
<dbReference type="EMBL" id="SDMR01000003">
    <property type="protein sequence ID" value="TBT95642.1"/>
    <property type="molecule type" value="Genomic_DNA"/>
</dbReference>